<proteinExistence type="predicted"/>
<dbReference type="KEGG" id="cmah:C1I91_12975"/>
<protein>
    <submittedName>
        <fullName evidence="1">Uncharacterized protein</fullName>
    </submittedName>
</protein>
<accession>A0A3R5X5L2</accession>
<evidence type="ECO:0000313" key="1">
    <source>
        <dbReference type="EMBL" id="QAA35291.1"/>
    </source>
</evidence>
<dbReference type="Proteomes" id="UP000286268">
    <property type="component" value="Chromosome"/>
</dbReference>
<dbReference type="OrthoDB" id="510867at2"/>
<dbReference type="EMBL" id="CP025746">
    <property type="protein sequence ID" value="QAA35291.1"/>
    <property type="molecule type" value="Genomic_DNA"/>
</dbReference>
<evidence type="ECO:0000313" key="2">
    <source>
        <dbReference type="Proteomes" id="UP000286268"/>
    </source>
</evidence>
<keyword evidence="2" id="KW-1185">Reference proteome</keyword>
<organism evidence="1 2">
    <name type="scientific">Clostridium manihotivorum</name>
    <dbReference type="NCBI Taxonomy" id="2320868"/>
    <lineage>
        <taxon>Bacteria</taxon>
        <taxon>Bacillati</taxon>
        <taxon>Bacillota</taxon>
        <taxon>Clostridia</taxon>
        <taxon>Eubacteriales</taxon>
        <taxon>Clostridiaceae</taxon>
        <taxon>Clostridium</taxon>
    </lineage>
</organism>
<reference evidence="1 2" key="1">
    <citation type="submission" date="2018-01" db="EMBL/GenBank/DDBJ databases">
        <title>Genome Sequencing and Assembly of Anaerobacter polyendosporus strain CT4.</title>
        <authorList>
            <person name="Tachaapaikoon C."/>
            <person name="Sutheeworapong S."/>
            <person name="Jenjaroenpun P."/>
            <person name="Wongsurawat T."/>
            <person name="Nookeaw I."/>
            <person name="Cheawchanlertfa P."/>
            <person name="Kosugi A."/>
            <person name="Cheevadhanarak S."/>
            <person name="Ratanakhanokchai K."/>
        </authorList>
    </citation>
    <scope>NUCLEOTIDE SEQUENCE [LARGE SCALE GENOMIC DNA]</scope>
    <source>
        <strain evidence="1 2">CT4</strain>
    </source>
</reference>
<sequence>MPTNLYHYYEAEVGPFKTLSDLSIEEAEKALDRIRAKGETYASKRSVDYMIVRRELEKKVRELFIDNGGQPLRQSPYSMTLGPCNWIKDWYKDGQELNIPICQFDPQILSFTYGDIFPAMRYEDGKPYSKKVYTLEEIKKVVELYGLPQNWNSDGSKGPKRYIEVQIWSDDPIRKYFEFRSI</sequence>
<gene>
    <name evidence="1" type="ORF">C1I91_12975</name>
</gene>
<dbReference type="AlphaFoldDB" id="A0A3R5X5L2"/>
<name>A0A3R5X5L2_9CLOT</name>